<feature type="chain" id="PRO_5002061815" evidence="2">
    <location>
        <begin position="23"/>
        <end position="101"/>
    </location>
</feature>
<feature type="signal peptide" evidence="2">
    <location>
        <begin position="1"/>
        <end position="22"/>
    </location>
</feature>
<dbReference type="AlphaFoldDB" id="A0A0B1SSZ7"/>
<accession>A0A0B1SSZ7</accession>
<feature type="region of interest" description="Disordered" evidence="1">
    <location>
        <begin position="28"/>
        <end position="58"/>
    </location>
</feature>
<dbReference type="EMBL" id="KN556505">
    <property type="protein sequence ID" value="KHJ88069.1"/>
    <property type="molecule type" value="Genomic_DNA"/>
</dbReference>
<evidence type="ECO:0000313" key="3">
    <source>
        <dbReference type="EMBL" id="KHJ88069.1"/>
    </source>
</evidence>
<dbReference type="OrthoDB" id="5866764at2759"/>
<reference evidence="3 4" key="1">
    <citation type="submission" date="2014-03" db="EMBL/GenBank/DDBJ databases">
        <title>Draft genome of the hookworm Oesophagostomum dentatum.</title>
        <authorList>
            <person name="Mitreva M."/>
        </authorList>
    </citation>
    <scope>NUCLEOTIDE SEQUENCE [LARGE SCALE GENOMIC DNA]</scope>
    <source>
        <strain evidence="3 4">OD-Hann</strain>
    </source>
</reference>
<evidence type="ECO:0000256" key="1">
    <source>
        <dbReference type="SAM" id="MobiDB-lite"/>
    </source>
</evidence>
<keyword evidence="4" id="KW-1185">Reference proteome</keyword>
<proteinExistence type="predicted"/>
<sequence length="101" mass="11767">MPRRTFHLILLPLIALPFAILGDESLENSPDRKLPQPLGSRPQLTVTQRPSLFSEEDEFDEDDEEIMGSIFTQFLADSETQLILDMDFFKHFFNYAEAYRL</sequence>
<keyword evidence="2" id="KW-0732">Signal</keyword>
<evidence type="ECO:0000256" key="2">
    <source>
        <dbReference type="SAM" id="SignalP"/>
    </source>
</evidence>
<protein>
    <submittedName>
        <fullName evidence="3">Uncharacterized protein</fullName>
    </submittedName>
</protein>
<name>A0A0B1SSZ7_OESDE</name>
<evidence type="ECO:0000313" key="4">
    <source>
        <dbReference type="Proteomes" id="UP000053660"/>
    </source>
</evidence>
<dbReference type="Proteomes" id="UP000053660">
    <property type="component" value="Unassembled WGS sequence"/>
</dbReference>
<gene>
    <name evidence="3" type="ORF">OESDEN_12142</name>
</gene>
<feature type="compositionally biased region" description="Polar residues" evidence="1">
    <location>
        <begin position="42"/>
        <end position="51"/>
    </location>
</feature>
<organism evidence="3 4">
    <name type="scientific">Oesophagostomum dentatum</name>
    <name type="common">Nodular worm</name>
    <dbReference type="NCBI Taxonomy" id="61180"/>
    <lineage>
        <taxon>Eukaryota</taxon>
        <taxon>Metazoa</taxon>
        <taxon>Ecdysozoa</taxon>
        <taxon>Nematoda</taxon>
        <taxon>Chromadorea</taxon>
        <taxon>Rhabditida</taxon>
        <taxon>Rhabditina</taxon>
        <taxon>Rhabditomorpha</taxon>
        <taxon>Strongyloidea</taxon>
        <taxon>Strongylidae</taxon>
        <taxon>Oesophagostomum</taxon>
    </lineage>
</organism>